<protein>
    <submittedName>
        <fullName evidence="1">Uncharacterized protein</fullName>
    </submittedName>
</protein>
<dbReference type="Proteomes" id="UP001732700">
    <property type="component" value="Chromosome 7D"/>
</dbReference>
<keyword evidence="2" id="KW-1185">Reference proteome</keyword>
<organism evidence="1 2">
    <name type="scientific">Avena sativa</name>
    <name type="common">Oat</name>
    <dbReference type="NCBI Taxonomy" id="4498"/>
    <lineage>
        <taxon>Eukaryota</taxon>
        <taxon>Viridiplantae</taxon>
        <taxon>Streptophyta</taxon>
        <taxon>Embryophyta</taxon>
        <taxon>Tracheophyta</taxon>
        <taxon>Spermatophyta</taxon>
        <taxon>Magnoliopsida</taxon>
        <taxon>Liliopsida</taxon>
        <taxon>Poales</taxon>
        <taxon>Poaceae</taxon>
        <taxon>BOP clade</taxon>
        <taxon>Pooideae</taxon>
        <taxon>Poodae</taxon>
        <taxon>Poeae</taxon>
        <taxon>Poeae Chloroplast Group 1 (Aveneae type)</taxon>
        <taxon>Aveninae</taxon>
        <taxon>Avena</taxon>
    </lineage>
</organism>
<sequence length="498" mass="54964">MENMLGFPEQLLKAEVDSPPLSPRSDDDEEEETEPDDSDGEEAEGGDGTGAGAGAGFPVAGGGPPLKKGPWTPEEDKRLRTYVEANGEGNWNHVQRNAGLNRCGKSCRLRWANHLRPHLKKGPFSEEEEQKIIELHAMYGNKWARMASELEGRTDNEIKNFWNTRSKRRAKAGLGLYPDGLLLRVQNQDMDSHSPDDLHGKKRPNELTQGNGLVFDDIIFEKLDYKKRAENFLAPPSMIQDTLPLDAINPLKRHASSDMVSGYGVSPICYTDIYLKNLKNQSVSFNNAIANGPPILDANFSTSGTIQKPMKMEPPSFQNASYELTYPGTTLEPCDNFISSPASVLPKPDYFPSQNNGLLDAMVQQGDEPGDHIKFQGAYEASVPSVVYLNSHPSVLDDNLLEEGLFNEFRTSKSPASLDALLADNHLSPLIDHCIIDASTGYLNEGSPHSEYQPINHSMKVMLYGNYCDDILLSAPGDGHSLKLESEPWNSMPGARHL</sequence>
<evidence type="ECO:0000313" key="1">
    <source>
        <dbReference type="EnsemblPlants" id="AVESA.00010b.r2.7DG1356430.1.CDS"/>
    </source>
</evidence>
<name>A0ACD6AD77_AVESA</name>
<evidence type="ECO:0000313" key="2">
    <source>
        <dbReference type="Proteomes" id="UP001732700"/>
    </source>
</evidence>
<reference evidence="1" key="2">
    <citation type="submission" date="2025-09" db="UniProtKB">
        <authorList>
            <consortium name="EnsemblPlants"/>
        </authorList>
    </citation>
    <scope>IDENTIFICATION</scope>
</reference>
<accession>A0ACD6AD77</accession>
<dbReference type="EnsemblPlants" id="AVESA.00010b.r2.7DG1356430.1">
    <property type="protein sequence ID" value="AVESA.00010b.r2.7DG1356430.1.CDS"/>
    <property type="gene ID" value="AVESA.00010b.r2.7DG1356430"/>
</dbReference>
<reference evidence="1" key="1">
    <citation type="submission" date="2021-05" db="EMBL/GenBank/DDBJ databases">
        <authorList>
            <person name="Scholz U."/>
            <person name="Mascher M."/>
            <person name="Fiebig A."/>
        </authorList>
    </citation>
    <scope>NUCLEOTIDE SEQUENCE [LARGE SCALE GENOMIC DNA]</scope>
</reference>
<proteinExistence type="predicted"/>